<dbReference type="EMBL" id="CAJOBE010007474">
    <property type="protein sequence ID" value="CAF4037281.1"/>
    <property type="molecule type" value="Genomic_DNA"/>
</dbReference>
<protein>
    <recommendedName>
        <fullName evidence="1">Bacterial virulence factor lipase N-terminal domain-containing protein</fullName>
    </recommendedName>
</protein>
<accession>A0A813XIL0</accession>
<dbReference type="Proteomes" id="UP000663889">
    <property type="component" value="Unassembled WGS sequence"/>
</dbReference>
<dbReference type="Pfam" id="PF12262">
    <property type="entry name" value="Lipase_bact_N"/>
    <property type="match status" value="1"/>
</dbReference>
<evidence type="ECO:0000313" key="4">
    <source>
        <dbReference type="Proteomes" id="UP000663889"/>
    </source>
</evidence>
<dbReference type="AlphaFoldDB" id="A0A813XIL0"/>
<dbReference type="PANTHER" id="PTHR46579">
    <property type="entry name" value="F5/8 TYPE C DOMAIN-CONTAINING PROTEIN-RELATED"/>
    <property type="match status" value="1"/>
</dbReference>
<gene>
    <name evidence="3" type="ORF">FNK824_LOCUS27978</name>
    <name evidence="2" type="ORF">SEV965_LOCUS4251</name>
</gene>
<sequence length="931" mass="108393">MVNNNISRSLKRVGIAEKKIIRRQYNRTYYETTKQQRQEQYHQMKEITNSQTNFLTIPSRTEYAVATTASNNYQKNETTNDDPNIDKEFSEDTDSIDYNYENQQQTQINFDEPSAFCYDIDSSSGDEFDADFDDDEHNAENWDTEFNEVKLQLSSRQYSKIDMATCLCLLKKRHKCSNALLVDFISMLYIIIPDAEKKIPKSLFEIRKLLKIIDDKKQSTRSMSLPSSSTTITICQSCEKIVQSTDKCSNIECSERVGFNLKPYTYTYFNIRRQIEQILQRETKITFQKTSTSTETSSPSCILTDIKDGRIYQDFLSKMNANLPDCHYITLTLSTDGVQIGTSTEKSLWLITLTINEIQQTERFALHNVIIGGINSCFKKPSRGIMRIMIDPIVKELKELENPKCCYINSLNDAFEMYCVHLLGSTNDKPATALLQNIAEPTAAYGCSRCEIKGKTTLSNPFLSKKKSIAQATTSNKKKTCKETHRIRVFVVEEDQPTPELRSAEHYQMVMKIIQNQQLAVGTDEEQDIRRGYLGPCLLTDLAFFDQGQGFMSDSLHTLYGGAIKKLLSLWFDRKWRTKEKPWTIQSKISNINRTLKLFCSPSTTVRIPRDLKVYSKYKASEYRSILLVFYSIFENFLPKKYYDHFKLLVFALHIGENREIKYKDLETMHLLLNEHVKQFKFLYGERHCVNTIHSIIHFAETVRDYGPLQCYSTFNYESILGAITSTIHGSRKQDKEIFNNMEMLRQSSYFALEECQESLLYEYMYKLTRTGRRKSFCPGEFTTTKPIQLEQDEKNSLQKFYSTEKIQVYSRCQYESLKYSSYWEQSKLDTAILFRKKNTNELKFALIDKFIVYEQSPKQLFIQVHELEDEYCDSVIINNITVKNSNTAIGQINFTSTKQILSTQIVEKVFCLRRKENFLFIRLPNVTESS</sequence>
<comment type="caution">
    <text evidence="2">The sequence shown here is derived from an EMBL/GenBank/DDBJ whole genome shotgun (WGS) entry which is preliminary data.</text>
</comment>
<name>A0A813XIL0_9BILA</name>
<feature type="domain" description="Bacterial virulence factor lipase N-terminal" evidence="1">
    <location>
        <begin position="272"/>
        <end position="330"/>
    </location>
</feature>
<dbReference type="InterPro" id="IPR025920">
    <property type="entry name" value="Lipase_bact_N"/>
</dbReference>
<organism evidence="2 4">
    <name type="scientific">Rotaria sordida</name>
    <dbReference type="NCBI Taxonomy" id="392033"/>
    <lineage>
        <taxon>Eukaryota</taxon>
        <taxon>Metazoa</taxon>
        <taxon>Spiralia</taxon>
        <taxon>Gnathifera</taxon>
        <taxon>Rotifera</taxon>
        <taxon>Eurotatoria</taxon>
        <taxon>Bdelloidea</taxon>
        <taxon>Philodinida</taxon>
        <taxon>Philodinidae</taxon>
        <taxon>Rotaria</taxon>
    </lineage>
</organism>
<dbReference type="EMBL" id="CAJNOU010000119">
    <property type="protein sequence ID" value="CAF0873695.1"/>
    <property type="molecule type" value="Genomic_DNA"/>
</dbReference>
<dbReference type="Proteomes" id="UP000663874">
    <property type="component" value="Unassembled WGS sequence"/>
</dbReference>
<reference evidence="2" key="1">
    <citation type="submission" date="2021-02" db="EMBL/GenBank/DDBJ databases">
        <authorList>
            <person name="Nowell W R."/>
        </authorList>
    </citation>
    <scope>NUCLEOTIDE SEQUENCE</scope>
</reference>
<evidence type="ECO:0000313" key="3">
    <source>
        <dbReference type="EMBL" id="CAF4037281.1"/>
    </source>
</evidence>
<evidence type="ECO:0000259" key="1">
    <source>
        <dbReference type="Pfam" id="PF12262"/>
    </source>
</evidence>
<proteinExistence type="predicted"/>
<evidence type="ECO:0000313" key="2">
    <source>
        <dbReference type="EMBL" id="CAF0873695.1"/>
    </source>
</evidence>
<dbReference type="PANTHER" id="PTHR46579:SF1">
    <property type="entry name" value="F5_8 TYPE C DOMAIN-CONTAINING PROTEIN"/>
    <property type="match status" value="1"/>
</dbReference>